<dbReference type="Gene3D" id="2.40.160.60">
    <property type="entry name" value="Outer membrane protein transport protein (OMPP1/FadL/TodX)"/>
    <property type="match status" value="1"/>
</dbReference>
<protein>
    <submittedName>
        <fullName evidence="9">Transporter</fullName>
    </submittedName>
</protein>
<comment type="subcellular location">
    <subcellularLocation>
        <location evidence="1">Cell outer membrane</location>
        <topology evidence="1">Multi-pass membrane protein</topology>
    </subcellularLocation>
</comment>
<evidence type="ECO:0000256" key="1">
    <source>
        <dbReference type="ARBA" id="ARBA00004571"/>
    </source>
</evidence>
<dbReference type="PANTHER" id="PTHR35093:SF8">
    <property type="entry name" value="OUTER MEMBRANE PROTEIN NMB0088-RELATED"/>
    <property type="match status" value="1"/>
</dbReference>
<dbReference type="PANTHER" id="PTHR35093">
    <property type="entry name" value="OUTER MEMBRANE PROTEIN NMB0088-RELATED"/>
    <property type="match status" value="1"/>
</dbReference>
<dbReference type="Pfam" id="PF03349">
    <property type="entry name" value="Toluene_X"/>
    <property type="match status" value="1"/>
</dbReference>
<reference evidence="9" key="1">
    <citation type="submission" date="2022-07" db="EMBL/GenBank/DDBJ databases">
        <title>Taxonomy of Novel Oxalotrophic and Methylotrophic Bacteria.</title>
        <authorList>
            <person name="Sahin N."/>
            <person name="Tani A."/>
        </authorList>
    </citation>
    <scope>NUCLEOTIDE SEQUENCE</scope>
    <source>
        <strain evidence="9">Y10</strain>
    </source>
</reference>
<evidence type="ECO:0000256" key="2">
    <source>
        <dbReference type="ARBA" id="ARBA00008163"/>
    </source>
</evidence>
<comment type="caution">
    <text evidence="9">The sequence shown here is derived from an EMBL/GenBank/DDBJ whole genome shotgun (WGS) entry which is preliminary data.</text>
</comment>
<gene>
    <name evidence="9" type="ORF">Y10_29570</name>
</gene>
<name>A0ABQ5MMI4_9FLAO</name>
<dbReference type="InterPro" id="IPR005017">
    <property type="entry name" value="OMPP1/FadL/TodX"/>
</dbReference>
<feature type="chain" id="PRO_5045361409" evidence="8">
    <location>
        <begin position="20"/>
        <end position="516"/>
    </location>
</feature>
<keyword evidence="10" id="KW-1185">Reference proteome</keyword>
<keyword evidence="7" id="KW-0998">Cell outer membrane</keyword>
<dbReference type="SUPFAM" id="SSF56935">
    <property type="entry name" value="Porins"/>
    <property type="match status" value="1"/>
</dbReference>
<dbReference type="Proteomes" id="UP001143543">
    <property type="component" value="Unassembled WGS sequence"/>
</dbReference>
<keyword evidence="3" id="KW-1134">Transmembrane beta strand</keyword>
<sequence>MKKFALLLATALTASIATAQDINDALRYSSTELSGSARVRAMSGAFGALGGDVSAISINPAGSAVFVTSEIGLTIGNYSTQNENNFFNTLTSENNDRFDLSQGGFVFVLNNTDTDSDWKKLSFGVNYDLTNNYSNSNFIAGINPNNGIDQYFLAYANGIELSNLDLLQNESIDDLYQYLGEYYGFGAQQAFLGYQSYIIDPLTTDTDNTTYISNAMYSNGVDQEYSLETKGASRKFSFNFGAQYKDFLHLGLNLNSHVIDYKKSTYLSEIGFDPYVNSSQPYSAIQETGFENYLEVYGNGFSFQLGTIIKVGDHLRLGAVYDSPTWYNIDEELTQGVFGVSIDENGDEYNPDVIYPNIVNVYETYRLKTPGKLTGSLAYVFGKQGLLSFDYSRKDYSNIKFKPTNDPDFRSENQVISNTLAVANTYRVGGEYRIEQLSLRAGYRLEESPYKNTALMGDLTGYSFGLGYDFGGTKLDISYDRAEQDNTYQLYSVGLTDRAAVNNVFQNIMLTVNFKL</sequence>
<evidence type="ECO:0000256" key="6">
    <source>
        <dbReference type="ARBA" id="ARBA00023136"/>
    </source>
</evidence>
<accession>A0ABQ5MMI4</accession>
<keyword evidence="6" id="KW-0472">Membrane</keyword>
<evidence type="ECO:0000313" key="9">
    <source>
        <dbReference type="EMBL" id="GLB50589.1"/>
    </source>
</evidence>
<evidence type="ECO:0000313" key="10">
    <source>
        <dbReference type="Proteomes" id="UP001143543"/>
    </source>
</evidence>
<evidence type="ECO:0000256" key="7">
    <source>
        <dbReference type="ARBA" id="ARBA00023237"/>
    </source>
</evidence>
<feature type="signal peptide" evidence="8">
    <location>
        <begin position="1"/>
        <end position="19"/>
    </location>
</feature>
<evidence type="ECO:0000256" key="5">
    <source>
        <dbReference type="ARBA" id="ARBA00022729"/>
    </source>
</evidence>
<evidence type="ECO:0000256" key="4">
    <source>
        <dbReference type="ARBA" id="ARBA00022692"/>
    </source>
</evidence>
<evidence type="ECO:0000256" key="8">
    <source>
        <dbReference type="SAM" id="SignalP"/>
    </source>
</evidence>
<dbReference type="RefSeq" id="WP_281766223.1">
    <property type="nucleotide sequence ID" value="NZ_BRVO01000004.1"/>
</dbReference>
<keyword evidence="5 8" id="KW-0732">Signal</keyword>
<organism evidence="9 10">
    <name type="scientific">Neptunitalea lumnitzerae</name>
    <dbReference type="NCBI Taxonomy" id="2965509"/>
    <lineage>
        <taxon>Bacteria</taxon>
        <taxon>Pseudomonadati</taxon>
        <taxon>Bacteroidota</taxon>
        <taxon>Flavobacteriia</taxon>
        <taxon>Flavobacteriales</taxon>
        <taxon>Flavobacteriaceae</taxon>
        <taxon>Neptunitalea</taxon>
    </lineage>
</organism>
<proteinExistence type="inferred from homology"/>
<evidence type="ECO:0000256" key="3">
    <source>
        <dbReference type="ARBA" id="ARBA00022452"/>
    </source>
</evidence>
<dbReference type="EMBL" id="BRVO01000004">
    <property type="protein sequence ID" value="GLB50589.1"/>
    <property type="molecule type" value="Genomic_DNA"/>
</dbReference>
<comment type="similarity">
    <text evidence="2">Belongs to the OmpP1/FadL family.</text>
</comment>
<keyword evidence="4" id="KW-0812">Transmembrane</keyword>